<gene>
    <name evidence="1" type="ORF">DPEC_G00231250</name>
</gene>
<name>A0ACC2FX10_DALPE</name>
<accession>A0ACC2FX10</accession>
<protein>
    <submittedName>
        <fullName evidence="1">Uncharacterized protein</fullName>
    </submittedName>
</protein>
<reference evidence="1" key="1">
    <citation type="submission" date="2021-05" db="EMBL/GenBank/DDBJ databases">
        <authorList>
            <person name="Pan Q."/>
            <person name="Jouanno E."/>
            <person name="Zahm M."/>
            <person name="Klopp C."/>
            <person name="Cabau C."/>
            <person name="Louis A."/>
            <person name="Berthelot C."/>
            <person name="Parey E."/>
            <person name="Roest Crollius H."/>
            <person name="Montfort J."/>
            <person name="Robinson-Rechavi M."/>
            <person name="Bouchez O."/>
            <person name="Lampietro C."/>
            <person name="Lopez Roques C."/>
            <person name="Donnadieu C."/>
            <person name="Postlethwait J."/>
            <person name="Bobe J."/>
            <person name="Dillon D."/>
            <person name="Chandos A."/>
            <person name="von Hippel F."/>
            <person name="Guiguen Y."/>
        </authorList>
    </citation>
    <scope>NUCLEOTIDE SEQUENCE</scope>
    <source>
        <strain evidence="1">YG-Jan2019</strain>
    </source>
</reference>
<organism evidence="1 2">
    <name type="scientific">Dallia pectoralis</name>
    <name type="common">Alaska blackfish</name>
    <dbReference type="NCBI Taxonomy" id="75939"/>
    <lineage>
        <taxon>Eukaryota</taxon>
        <taxon>Metazoa</taxon>
        <taxon>Chordata</taxon>
        <taxon>Craniata</taxon>
        <taxon>Vertebrata</taxon>
        <taxon>Euteleostomi</taxon>
        <taxon>Actinopterygii</taxon>
        <taxon>Neopterygii</taxon>
        <taxon>Teleostei</taxon>
        <taxon>Protacanthopterygii</taxon>
        <taxon>Esociformes</taxon>
        <taxon>Umbridae</taxon>
        <taxon>Dallia</taxon>
    </lineage>
</organism>
<evidence type="ECO:0000313" key="2">
    <source>
        <dbReference type="Proteomes" id="UP001157502"/>
    </source>
</evidence>
<proteinExistence type="predicted"/>
<comment type="caution">
    <text evidence="1">The sequence shown here is derived from an EMBL/GenBank/DDBJ whole genome shotgun (WGS) entry which is preliminary data.</text>
</comment>
<dbReference type="EMBL" id="CM055747">
    <property type="protein sequence ID" value="KAJ7995875.1"/>
    <property type="molecule type" value="Genomic_DNA"/>
</dbReference>
<dbReference type="Proteomes" id="UP001157502">
    <property type="component" value="Chromosome 20"/>
</dbReference>
<sequence length="333" mass="37127">MAGQQPFFNPTSPFTGCIQGSLCVGKTITLTGRVLPGAQRFHVNLQCGSNGSPDIALHLNPRYDGVRDVVVCNSLINSTWGPEQRELGSALTRGSSFTLMFLVNQNEYSVIINGSHLMNYMHRLPFFRVNTISVGGGVEIQSIAFSNPAGFQVRQKQRANRPWKSVQKSPPLMYQVSQQACSTPSFSPGLFQAPPPYTAQTSTAVPYKNIMPGGFYPGKNIAVQGTVNYNAEKFMVNLRFNSGLAFHFNPRFTENVVVRNSFLKERWGPEERTGGMPFYKGQPFMLTIICDTQCYRIIVNGAEMFTYKHRHFLFQEIDILEVDGDVVLSSVNI</sequence>
<evidence type="ECO:0000313" key="1">
    <source>
        <dbReference type="EMBL" id="KAJ7995875.1"/>
    </source>
</evidence>
<keyword evidence="2" id="KW-1185">Reference proteome</keyword>